<gene>
    <name evidence="6" type="ORF">GGR88_000783</name>
</gene>
<organism evidence="6 7">
    <name type="scientific">Sphingomonas jejuensis</name>
    <dbReference type="NCBI Taxonomy" id="904715"/>
    <lineage>
        <taxon>Bacteria</taxon>
        <taxon>Pseudomonadati</taxon>
        <taxon>Pseudomonadota</taxon>
        <taxon>Alphaproteobacteria</taxon>
        <taxon>Sphingomonadales</taxon>
        <taxon>Sphingomonadaceae</taxon>
        <taxon>Sphingomonas</taxon>
    </lineage>
</organism>
<comment type="similarity">
    <text evidence="3">Belongs to the Orn/Lys/Arg decarboxylase class-II family.</text>
</comment>
<dbReference type="InterPro" id="IPR000183">
    <property type="entry name" value="Orn/DAP/Arg_de-COase"/>
</dbReference>
<comment type="caution">
    <text evidence="6">The sequence shown here is derived from an EMBL/GenBank/DDBJ whole genome shotgun (WGS) entry which is preliminary data.</text>
</comment>
<dbReference type="RefSeq" id="WP_167953199.1">
    <property type="nucleotide sequence ID" value="NZ_JAATJE010000001.1"/>
</dbReference>
<dbReference type="Proteomes" id="UP000734218">
    <property type="component" value="Unassembled WGS sequence"/>
</dbReference>
<dbReference type="Gene3D" id="3.20.20.10">
    <property type="entry name" value="Alanine racemase"/>
    <property type="match status" value="1"/>
</dbReference>
<dbReference type="PANTHER" id="PTHR43727">
    <property type="entry name" value="DIAMINOPIMELATE DECARBOXYLASE"/>
    <property type="match status" value="1"/>
</dbReference>
<evidence type="ECO:0000256" key="2">
    <source>
        <dbReference type="ARBA" id="ARBA00022898"/>
    </source>
</evidence>
<dbReference type="EMBL" id="JAATJE010000001">
    <property type="protein sequence ID" value="NJC33309.1"/>
    <property type="molecule type" value="Genomic_DNA"/>
</dbReference>
<keyword evidence="7" id="KW-1185">Reference proteome</keyword>
<dbReference type="EC" id="4.1.1.20" evidence="6"/>
<name>A0ABX0XKD0_9SPHN</name>
<evidence type="ECO:0000256" key="1">
    <source>
        <dbReference type="ARBA" id="ARBA00001933"/>
    </source>
</evidence>
<reference evidence="6 7" key="1">
    <citation type="submission" date="2020-03" db="EMBL/GenBank/DDBJ databases">
        <title>Genomic Encyclopedia of Type Strains, Phase IV (KMG-IV): sequencing the most valuable type-strain genomes for metagenomic binning, comparative biology and taxonomic classification.</title>
        <authorList>
            <person name="Goeker M."/>
        </authorList>
    </citation>
    <scope>NUCLEOTIDE SEQUENCE [LARGE SCALE GENOMIC DNA]</scope>
    <source>
        <strain evidence="6 7">DSM 27651</strain>
    </source>
</reference>
<evidence type="ECO:0000259" key="5">
    <source>
        <dbReference type="Pfam" id="PF02784"/>
    </source>
</evidence>
<protein>
    <submittedName>
        <fullName evidence="6">Diaminopimelate decarboxylase</fullName>
        <ecNumber evidence="6">4.1.1.20</ecNumber>
    </submittedName>
</protein>
<dbReference type="PRINTS" id="PR01179">
    <property type="entry name" value="ODADCRBXLASE"/>
</dbReference>
<dbReference type="InterPro" id="IPR009006">
    <property type="entry name" value="Ala_racemase/Decarboxylase_C"/>
</dbReference>
<dbReference type="InterPro" id="IPR017530">
    <property type="entry name" value="DCO2ase_PEP1"/>
</dbReference>
<dbReference type="Pfam" id="PF00278">
    <property type="entry name" value="Orn_DAP_Arg_deC"/>
    <property type="match status" value="1"/>
</dbReference>
<evidence type="ECO:0000259" key="4">
    <source>
        <dbReference type="Pfam" id="PF00278"/>
    </source>
</evidence>
<feature type="domain" description="Orn/DAP/Arg decarboxylase 2 N-terminal" evidence="5">
    <location>
        <begin position="46"/>
        <end position="292"/>
    </location>
</feature>
<dbReference type="SUPFAM" id="SSF51419">
    <property type="entry name" value="PLP-binding barrel"/>
    <property type="match status" value="1"/>
</dbReference>
<dbReference type="InterPro" id="IPR029066">
    <property type="entry name" value="PLP-binding_barrel"/>
</dbReference>
<keyword evidence="6" id="KW-0456">Lyase</keyword>
<dbReference type="InterPro" id="IPR022644">
    <property type="entry name" value="De-COase2_N"/>
</dbReference>
<dbReference type="PROSITE" id="PS00879">
    <property type="entry name" value="ODR_DC_2_2"/>
    <property type="match status" value="1"/>
</dbReference>
<dbReference type="Gene3D" id="2.40.37.10">
    <property type="entry name" value="Lyase, Ornithine Decarboxylase, Chain A, domain 1"/>
    <property type="match status" value="1"/>
</dbReference>
<evidence type="ECO:0000313" key="7">
    <source>
        <dbReference type="Proteomes" id="UP000734218"/>
    </source>
</evidence>
<accession>A0ABX0XKD0</accession>
<dbReference type="InterPro" id="IPR022657">
    <property type="entry name" value="De-COase2_CS"/>
</dbReference>
<dbReference type="InterPro" id="IPR022643">
    <property type="entry name" value="De-COase2_C"/>
</dbReference>
<dbReference type="GO" id="GO:0008836">
    <property type="term" value="F:diaminopimelate decarboxylase activity"/>
    <property type="evidence" value="ECO:0007669"/>
    <property type="project" value="UniProtKB-EC"/>
</dbReference>
<dbReference type="NCBIfam" id="TIGR03099">
    <property type="entry name" value="dCO2ase_PEP1"/>
    <property type="match status" value="1"/>
</dbReference>
<feature type="domain" description="Orn/DAP/Arg decarboxylase 2 C-terminal" evidence="4">
    <location>
        <begin position="38"/>
        <end position="387"/>
    </location>
</feature>
<dbReference type="Pfam" id="PF02784">
    <property type="entry name" value="Orn_Arg_deC_N"/>
    <property type="match status" value="1"/>
</dbReference>
<dbReference type="PANTHER" id="PTHR43727:SF2">
    <property type="entry name" value="GROUP IV DECARBOXYLASE"/>
    <property type="match status" value="1"/>
</dbReference>
<proteinExistence type="inferred from homology"/>
<evidence type="ECO:0000256" key="3">
    <source>
        <dbReference type="RuleBase" id="RU003737"/>
    </source>
</evidence>
<dbReference type="SUPFAM" id="SSF50621">
    <property type="entry name" value="Alanine racemase C-terminal domain-like"/>
    <property type="match status" value="1"/>
</dbReference>
<evidence type="ECO:0000313" key="6">
    <source>
        <dbReference type="EMBL" id="NJC33309.1"/>
    </source>
</evidence>
<keyword evidence="2" id="KW-0663">Pyridoxal phosphate</keyword>
<comment type="cofactor">
    <cofactor evidence="1">
        <name>pyridoxal 5'-phosphate</name>
        <dbReference type="ChEBI" id="CHEBI:597326"/>
    </cofactor>
</comment>
<sequence>MTGKPIGPIPPEFAAAGALHLGGQTADALVEAHGSPLFVYDRGVMAARITRFRQAFAGIDLHYAIKANPNAALLGWMAERVDGFDTASAGEIQFATEAAAHPRSSVRDISIAGPGKSDDELVEARRRGVTVNVESIGEAARIDRLSRDGDGPFRVAVRVNPDFELRGSGMRMGGGARPFGVDVDQVPVVLNMLQRQQVRGFHIYAGSQSLDAEAIIDAQRRTIDLAARLSDAAGIAPELVNLGGGFGVPYFAGDTPLDIDAVGAGLAASLAQRPAVLADTRFAIELGRWLVAEAGVYLTRVLDRKTSHGELFLVTDGGLHHQLAASGNFGTVVRRNYPIAVAARIGAAPDEVATVVGRLCTPLDRLGDRIALPRAEVGDVIAIFLAGAYGRSASPAAFLGHPAAAEVLVG</sequence>